<organism evidence="1 2">
    <name type="scientific">Corallococcus terminator</name>
    <dbReference type="NCBI Taxonomy" id="2316733"/>
    <lineage>
        <taxon>Bacteria</taxon>
        <taxon>Pseudomonadati</taxon>
        <taxon>Myxococcota</taxon>
        <taxon>Myxococcia</taxon>
        <taxon>Myxococcales</taxon>
        <taxon>Cystobacterineae</taxon>
        <taxon>Myxococcaceae</taxon>
        <taxon>Corallococcus</taxon>
    </lineage>
</organism>
<sequence>MNTQPRDWHGVAVAKLNSVLGPARGPVVLEEALRATGLVHINSADELHRFAQVLITTGGFAGAVGGLLSVHAVMHGASGDTPARPGSR</sequence>
<keyword evidence="2" id="KW-1185">Reference proteome</keyword>
<protein>
    <submittedName>
        <fullName evidence="1">Uncharacterized protein</fullName>
    </submittedName>
</protein>
<dbReference type="EMBL" id="RAVZ01000340">
    <property type="protein sequence ID" value="RKG75246.1"/>
    <property type="molecule type" value="Genomic_DNA"/>
</dbReference>
<accession>A0A3A8HXW3</accession>
<evidence type="ECO:0000313" key="2">
    <source>
        <dbReference type="Proteomes" id="UP000268094"/>
    </source>
</evidence>
<comment type="caution">
    <text evidence="1">The sequence shown here is derived from an EMBL/GenBank/DDBJ whole genome shotgun (WGS) entry which is preliminary data.</text>
</comment>
<evidence type="ECO:0000313" key="1">
    <source>
        <dbReference type="EMBL" id="RKG75246.1"/>
    </source>
</evidence>
<dbReference type="Proteomes" id="UP000268094">
    <property type="component" value="Unassembled WGS sequence"/>
</dbReference>
<dbReference type="OrthoDB" id="5521742at2"/>
<name>A0A3A8HXW3_9BACT</name>
<dbReference type="RefSeq" id="WP_120544739.1">
    <property type="nucleotide sequence ID" value="NZ_RAVZ01000340.1"/>
</dbReference>
<dbReference type="AlphaFoldDB" id="A0A3A8HXW3"/>
<reference evidence="2" key="1">
    <citation type="submission" date="2018-09" db="EMBL/GenBank/DDBJ databases">
        <authorList>
            <person name="Livingstone P.G."/>
            <person name="Whitworth D.E."/>
        </authorList>
    </citation>
    <scope>NUCLEOTIDE SEQUENCE [LARGE SCALE GENOMIC DNA]</scope>
    <source>
        <strain evidence="2">CA054A</strain>
    </source>
</reference>
<gene>
    <name evidence="1" type="ORF">D7V88_33805</name>
</gene>
<proteinExistence type="predicted"/>